<evidence type="ECO:0000313" key="2">
    <source>
        <dbReference type="EMBL" id="KPC50651.1"/>
    </source>
</evidence>
<comment type="caution">
    <text evidence="2">The sequence shown here is derived from an EMBL/GenBank/DDBJ whole genome shotgun (WGS) entry which is preliminary data.</text>
</comment>
<reference evidence="2 3" key="1">
    <citation type="submission" date="2015-07" db="EMBL/GenBank/DDBJ databases">
        <title>Draft genome sequence of the Amantichitinum ursilacus IGB-41, a new chitin-degrading bacterium.</title>
        <authorList>
            <person name="Kirstahler P."/>
            <person name="Guenther M."/>
            <person name="Grumaz C."/>
            <person name="Rupp S."/>
            <person name="Zibek S."/>
            <person name="Sohn K."/>
        </authorList>
    </citation>
    <scope>NUCLEOTIDE SEQUENCE [LARGE SCALE GENOMIC DNA]</scope>
    <source>
        <strain evidence="2 3">IGB-41</strain>
    </source>
</reference>
<evidence type="ECO:0000256" key="1">
    <source>
        <dbReference type="SAM" id="SignalP"/>
    </source>
</evidence>
<protein>
    <recommendedName>
        <fullName evidence="4">Autotransporter domain-containing protein</fullName>
    </recommendedName>
</protein>
<name>A0A0N0XGZ2_9NEIS</name>
<organism evidence="2 3">
    <name type="scientific">Amantichitinum ursilacus</name>
    <dbReference type="NCBI Taxonomy" id="857265"/>
    <lineage>
        <taxon>Bacteria</taxon>
        <taxon>Pseudomonadati</taxon>
        <taxon>Pseudomonadota</taxon>
        <taxon>Betaproteobacteria</taxon>
        <taxon>Neisseriales</taxon>
        <taxon>Chitinibacteraceae</taxon>
        <taxon>Amantichitinum</taxon>
    </lineage>
</organism>
<keyword evidence="3" id="KW-1185">Reference proteome</keyword>
<feature type="signal peptide" evidence="1">
    <location>
        <begin position="1"/>
        <end position="25"/>
    </location>
</feature>
<dbReference type="STRING" id="857265.WG78_16395"/>
<accession>A0A0N0XGZ2</accession>
<evidence type="ECO:0000313" key="3">
    <source>
        <dbReference type="Proteomes" id="UP000037939"/>
    </source>
</evidence>
<dbReference type="AlphaFoldDB" id="A0A0N0XGZ2"/>
<gene>
    <name evidence="2" type="ORF">WG78_16395</name>
</gene>
<dbReference type="EMBL" id="LAQT01000027">
    <property type="protein sequence ID" value="KPC50651.1"/>
    <property type="molecule type" value="Genomic_DNA"/>
</dbReference>
<evidence type="ECO:0008006" key="4">
    <source>
        <dbReference type="Google" id="ProtNLM"/>
    </source>
</evidence>
<proteinExistence type="predicted"/>
<dbReference type="PATRIC" id="fig|857265.3.peg.3358"/>
<keyword evidence="1" id="KW-0732">Signal</keyword>
<dbReference type="Proteomes" id="UP000037939">
    <property type="component" value="Unassembled WGS sequence"/>
</dbReference>
<sequence length="313" mass="34314">MSRFFALRRAAIAGMVGLATSAAHAAPFEVLDRNIQRRANGVVAMMGYSVVPDVTTSSLSINSAESGNPGLWSTQLGGGATMYDSFPVYLEGMLGYTRYDPTFVASNGSENRFLPLRWNTLNVSAGIGWDFFITPKLRLRPILNASVGKVASDIRVADWAVEGYTGRDFSFLDGGTMNVYGLGGSMMLVYEDFTPAYEYELELRYANIPMHSFGGELHGEATAQSFGLWTRYRAPTGWQLMDRPVRYVLELAHTEYLGQLRGALGFNDLTSLGAGIEFDSSKYHVIVTRTRLVARYVFGNNVHGASLGLAVSF</sequence>
<feature type="chain" id="PRO_5005862947" description="Autotransporter domain-containing protein" evidence="1">
    <location>
        <begin position="26"/>
        <end position="313"/>
    </location>
</feature>
<dbReference type="RefSeq" id="WP_201782468.1">
    <property type="nucleotide sequence ID" value="NZ_LAQT01000027.1"/>
</dbReference>